<dbReference type="EMBL" id="DSFE01000047">
    <property type="protein sequence ID" value="HEU97641.1"/>
    <property type="molecule type" value="Genomic_DNA"/>
</dbReference>
<dbReference type="Proteomes" id="UP000885664">
    <property type="component" value="Unassembled WGS sequence"/>
</dbReference>
<name>A0A7C2Z3W3_9CREN</name>
<dbReference type="InterPro" id="IPR001130">
    <property type="entry name" value="TatD-like"/>
</dbReference>
<dbReference type="Gene3D" id="3.20.20.140">
    <property type="entry name" value="Metal-dependent hydrolases"/>
    <property type="match status" value="1"/>
</dbReference>
<protein>
    <submittedName>
        <fullName evidence="2">TatD family deoxyribonuclease</fullName>
    </submittedName>
</protein>
<feature type="binding site" evidence="1">
    <location>
        <position position="214"/>
    </location>
    <ligand>
        <name>a divalent metal cation</name>
        <dbReference type="ChEBI" id="CHEBI:60240"/>
        <label>1</label>
    </ligand>
</feature>
<evidence type="ECO:0000256" key="1">
    <source>
        <dbReference type="PIRSR" id="PIRSR005902-1"/>
    </source>
</evidence>
<evidence type="ECO:0000313" key="2">
    <source>
        <dbReference type="EMBL" id="HEU97641.1"/>
    </source>
</evidence>
<dbReference type="PANTHER" id="PTHR46124">
    <property type="entry name" value="D-AMINOACYL-TRNA DEACYLASE"/>
    <property type="match status" value="1"/>
</dbReference>
<feature type="binding site" evidence="1">
    <location>
        <position position="143"/>
    </location>
    <ligand>
        <name>a divalent metal cation</name>
        <dbReference type="ChEBI" id="CHEBI:60240"/>
        <label>2</label>
    </ligand>
</feature>
<gene>
    <name evidence="2" type="ORF">ENO36_02140</name>
</gene>
<feature type="binding site" evidence="1">
    <location>
        <position position="30"/>
    </location>
    <ligand>
        <name>a divalent metal cation</name>
        <dbReference type="ChEBI" id="CHEBI:60240"/>
        <label>1</label>
    </ligand>
</feature>
<dbReference type="GO" id="GO:0016788">
    <property type="term" value="F:hydrolase activity, acting on ester bonds"/>
    <property type="evidence" value="ECO:0007669"/>
    <property type="project" value="InterPro"/>
</dbReference>
<feature type="binding site" evidence="1">
    <location>
        <position position="107"/>
    </location>
    <ligand>
        <name>a divalent metal cation</name>
        <dbReference type="ChEBI" id="CHEBI:60240"/>
        <label>1</label>
    </ligand>
</feature>
<dbReference type="CDD" id="cd01310">
    <property type="entry name" value="TatD_DNAse"/>
    <property type="match status" value="1"/>
</dbReference>
<keyword evidence="1" id="KW-0479">Metal-binding</keyword>
<sequence length="260" mass="30007">MDKKHDLKTNQRDTVMASVKMTKYVDSHAHAYEYDEAYISGLKDSYIIISVSDDLESSKRTLMLAKEHDFLKPCIGIHPWRIEDANREALKEIEKLLDKMDIPCIGEVGLDRKFVPQTFELQLRVFGTFLTLAKETDAILNLHAAGAWDDVANLVLKHDVTKAIFHWFTGSKETMQKLQEAGFYISFNVAAIIQKKHADLLHFADLRRVLTESDGPYEYRGEKLTTDRIPQLIDFMSTKLKIDRSILLSYIQENVMSFFR</sequence>
<dbReference type="PIRSF" id="PIRSF005902">
    <property type="entry name" value="DNase_TatD"/>
    <property type="match status" value="1"/>
</dbReference>
<comment type="caution">
    <text evidence="2">The sequence shown here is derived from an EMBL/GenBank/DDBJ whole genome shotgun (WGS) entry which is preliminary data.</text>
</comment>
<dbReference type="SUPFAM" id="SSF51556">
    <property type="entry name" value="Metallo-dependent hydrolases"/>
    <property type="match status" value="1"/>
</dbReference>
<proteinExistence type="predicted"/>
<feature type="binding site" evidence="1">
    <location>
        <position position="28"/>
    </location>
    <ligand>
        <name>a divalent metal cation</name>
        <dbReference type="ChEBI" id="CHEBI:60240"/>
        <label>1</label>
    </ligand>
</feature>
<dbReference type="GO" id="GO:0046872">
    <property type="term" value="F:metal ion binding"/>
    <property type="evidence" value="ECO:0007669"/>
    <property type="project" value="UniProtKB-KW"/>
</dbReference>
<reference evidence="2" key="1">
    <citation type="journal article" date="2020" name="mSystems">
        <title>Genome- and Community-Level Interaction Insights into Carbon Utilization and Element Cycling Functions of Hydrothermarchaeota in Hydrothermal Sediment.</title>
        <authorList>
            <person name="Zhou Z."/>
            <person name="Liu Y."/>
            <person name="Xu W."/>
            <person name="Pan J."/>
            <person name="Luo Z.H."/>
            <person name="Li M."/>
        </authorList>
    </citation>
    <scope>NUCLEOTIDE SEQUENCE [LARGE SCALE GENOMIC DNA]</scope>
    <source>
        <strain evidence="2">SpSt-1259</strain>
    </source>
</reference>
<accession>A0A7C2Z3W3</accession>
<organism evidence="2">
    <name type="scientific">Fervidicoccus fontis</name>
    <dbReference type="NCBI Taxonomy" id="683846"/>
    <lineage>
        <taxon>Archaea</taxon>
        <taxon>Thermoproteota</taxon>
        <taxon>Thermoprotei</taxon>
        <taxon>Fervidicoccales</taxon>
        <taxon>Fervidicoccaceae</taxon>
        <taxon>Fervidicoccus</taxon>
    </lineage>
</organism>
<feature type="binding site" evidence="1">
    <location>
        <position position="166"/>
    </location>
    <ligand>
        <name>a divalent metal cation</name>
        <dbReference type="ChEBI" id="CHEBI:60240"/>
        <label>2</label>
    </ligand>
</feature>
<dbReference type="AlphaFoldDB" id="A0A7C2Z3W3"/>
<dbReference type="Pfam" id="PF01026">
    <property type="entry name" value="TatD_DNase"/>
    <property type="match status" value="1"/>
</dbReference>
<dbReference type="InterPro" id="IPR032466">
    <property type="entry name" value="Metal_Hydrolase"/>
</dbReference>
<dbReference type="PANTHER" id="PTHR46124:SF2">
    <property type="entry name" value="D-AMINOACYL-TRNA DEACYLASE"/>
    <property type="match status" value="1"/>
</dbReference>